<reference evidence="1 2" key="1">
    <citation type="submission" date="2024-09" db="EMBL/GenBank/DDBJ databases">
        <title>Chromosome-scale assembly of Riccia fluitans.</title>
        <authorList>
            <person name="Paukszto L."/>
            <person name="Sawicki J."/>
            <person name="Karawczyk K."/>
            <person name="Piernik-Szablinska J."/>
            <person name="Szczecinska M."/>
            <person name="Mazdziarz M."/>
        </authorList>
    </citation>
    <scope>NUCLEOTIDE SEQUENCE [LARGE SCALE GENOMIC DNA]</scope>
    <source>
        <strain evidence="1">Rf_01</strain>
        <tissue evidence="1">Aerial parts of the thallus</tissue>
    </source>
</reference>
<dbReference type="PANTHER" id="PTHR15907">
    <property type="entry name" value="DUF614 FAMILY PROTEIN-RELATED"/>
    <property type="match status" value="1"/>
</dbReference>
<comment type="caution">
    <text evidence="1">The sequence shown here is derived from an EMBL/GenBank/DDBJ whole genome shotgun (WGS) entry which is preliminary data.</text>
</comment>
<name>A0ABD1ZKA3_9MARC</name>
<evidence type="ECO:0000313" key="2">
    <source>
        <dbReference type="Proteomes" id="UP001605036"/>
    </source>
</evidence>
<accession>A0ABD1ZKA3</accession>
<evidence type="ECO:0000313" key="1">
    <source>
        <dbReference type="EMBL" id="KAL2651884.1"/>
    </source>
</evidence>
<dbReference type="Pfam" id="PF04749">
    <property type="entry name" value="PLAC8"/>
    <property type="match status" value="1"/>
</dbReference>
<keyword evidence="2" id="KW-1185">Reference proteome</keyword>
<dbReference type="Proteomes" id="UP001605036">
    <property type="component" value="Unassembled WGS sequence"/>
</dbReference>
<dbReference type="NCBIfam" id="TIGR01571">
    <property type="entry name" value="A_thal_Cys_rich"/>
    <property type="match status" value="1"/>
</dbReference>
<gene>
    <name evidence="1" type="ORF">R1flu_020012</name>
</gene>
<evidence type="ECO:0008006" key="3">
    <source>
        <dbReference type="Google" id="ProtNLM"/>
    </source>
</evidence>
<dbReference type="EMBL" id="JBHFFA010000001">
    <property type="protein sequence ID" value="KAL2651884.1"/>
    <property type="molecule type" value="Genomic_DNA"/>
</dbReference>
<dbReference type="InterPro" id="IPR006461">
    <property type="entry name" value="PLAC_motif_containing"/>
</dbReference>
<organism evidence="1 2">
    <name type="scientific">Riccia fluitans</name>
    <dbReference type="NCBI Taxonomy" id="41844"/>
    <lineage>
        <taxon>Eukaryota</taxon>
        <taxon>Viridiplantae</taxon>
        <taxon>Streptophyta</taxon>
        <taxon>Embryophyta</taxon>
        <taxon>Marchantiophyta</taxon>
        <taxon>Marchantiopsida</taxon>
        <taxon>Marchantiidae</taxon>
        <taxon>Marchantiales</taxon>
        <taxon>Ricciaceae</taxon>
        <taxon>Riccia</taxon>
    </lineage>
</organism>
<sequence length="143" mass="15766">MALPPRNSGRWTTGLCGCFEHFPSCFLGCCCPCILVGRSAEIIDQGATSCGSACCTFYLLESCIWIGCGYLYTCGYRGRLRAKFGLPDSPCGDCLTDWCCLNCSICQVYRELLNRNIDPVLGYAGVKQIWEQPQAPPQQFMTS</sequence>
<dbReference type="AlphaFoldDB" id="A0ABD1ZKA3"/>
<proteinExistence type="predicted"/>
<protein>
    <recommendedName>
        <fullName evidence="3">Cell number regulator 10</fullName>
    </recommendedName>
</protein>